<evidence type="ECO:0000256" key="3">
    <source>
        <dbReference type="ARBA" id="ARBA00011738"/>
    </source>
</evidence>
<feature type="binding site" evidence="7">
    <location>
        <position position="211"/>
    </location>
    <ligand>
        <name>Zn(2+)</name>
        <dbReference type="ChEBI" id="CHEBI:29105"/>
        <label>1</label>
    </ligand>
</feature>
<evidence type="ECO:0000313" key="9">
    <source>
        <dbReference type="EMBL" id="KHF38965.1"/>
    </source>
</evidence>
<organism evidence="9 10">
    <name type="scientific">Halalkalibacter okhensis</name>
    <dbReference type="NCBI Taxonomy" id="333138"/>
    <lineage>
        <taxon>Bacteria</taxon>
        <taxon>Bacillati</taxon>
        <taxon>Bacillota</taxon>
        <taxon>Bacilli</taxon>
        <taxon>Bacillales</taxon>
        <taxon>Bacillaceae</taxon>
        <taxon>Halalkalibacter</taxon>
    </lineage>
</organism>
<dbReference type="InterPro" id="IPR011650">
    <property type="entry name" value="Peptidase_M20_dimer"/>
</dbReference>
<comment type="subunit">
    <text evidence="3">Homodimer.</text>
</comment>
<comment type="cofactor">
    <cofactor evidence="7">
        <name>Zn(2+)</name>
        <dbReference type="ChEBI" id="CHEBI:29105"/>
    </cofactor>
    <text evidence="7">Binds 2 Zn(2+) ions per subunit.</text>
</comment>
<dbReference type="NCBIfam" id="TIGR01879">
    <property type="entry name" value="hydantase"/>
    <property type="match status" value="1"/>
</dbReference>
<dbReference type="PIRSF" id="PIRSF001235">
    <property type="entry name" value="Amidase_carbamoylase"/>
    <property type="match status" value="1"/>
</dbReference>
<comment type="similarity">
    <text evidence="2">Belongs to the peptidase M20 family.</text>
</comment>
<dbReference type="SUPFAM" id="SSF53187">
    <property type="entry name" value="Zn-dependent exopeptidases"/>
    <property type="match status" value="1"/>
</dbReference>
<evidence type="ECO:0000256" key="5">
    <source>
        <dbReference type="ARBA" id="ARBA00022801"/>
    </source>
</evidence>
<feature type="binding site" evidence="7">
    <location>
        <position position="100"/>
    </location>
    <ligand>
        <name>Zn(2+)</name>
        <dbReference type="ChEBI" id="CHEBI:29105"/>
        <label>1</label>
    </ligand>
</feature>
<dbReference type="SUPFAM" id="SSF55031">
    <property type="entry name" value="Bacterial exopeptidase dimerisation domain"/>
    <property type="match status" value="1"/>
</dbReference>
<evidence type="ECO:0000256" key="4">
    <source>
        <dbReference type="ARBA" id="ARBA00022723"/>
    </source>
</evidence>
<keyword evidence="5 9" id="KW-0378">Hydrolase</keyword>
<dbReference type="CDD" id="cd03884">
    <property type="entry name" value="M20_bAS"/>
    <property type="match status" value="1"/>
</dbReference>
<dbReference type="Gene3D" id="3.40.630.10">
    <property type="entry name" value="Zn peptidases"/>
    <property type="match status" value="1"/>
</dbReference>
<dbReference type="PANTHER" id="PTHR32494">
    <property type="entry name" value="ALLANTOATE DEIMINASE-RELATED"/>
    <property type="match status" value="1"/>
</dbReference>
<dbReference type="OrthoDB" id="9808195at2"/>
<evidence type="ECO:0000256" key="7">
    <source>
        <dbReference type="PIRSR" id="PIRSR001235-1"/>
    </source>
</evidence>
<keyword evidence="4 7" id="KW-0479">Metal-binding</keyword>
<gene>
    <name evidence="9" type="ORF">LQ50_18185</name>
</gene>
<dbReference type="InterPro" id="IPR010158">
    <property type="entry name" value="Amidase_Cbmase"/>
</dbReference>
<feature type="domain" description="Peptidase M20 dimerisation" evidence="8">
    <location>
        <begin position="233"/>
        <end position="323"/>
    </location>
</feature>
<dbReference type="Proteomes" id="UP000030832">
    <property type="component" value="Unassembled WGS sequence"/>
</dbReference>
<dbReference type="STRING" id="333138.LQ50_18185"/>
<dbReference type="Pfam" id="PF07687">
    <property type="entry name" value="M20_dimer"/>
    <property type="match status" value="1"/>
</dbReference>
<dbReference type="AlphaFoldDB" id="A0A0B0ICF3"/>
<dbReference type="GO" id="GO:0046872">
    <property type="term" value="F:metal ion binding"/>
    <property type="evidence" value="ECO:0007669"/>
    <property type="project" value="UniProtKB-KW"/>
</dbReference>
<accession>A0A0B0ICF3</accession>
<dbReference type="PANTHER" id="PTHR32494:SF19">
    <property type="entry name" value="ALLANTOATE DEIMINASE-RELATED"/>
    <property type="match status" value="1"/>
</dbReference>
<dbReference type="NCBIfam" id="NF006771">
    <property type="entry name" value="PRK09290.1-5"/>
    <property type="match status" value="1"/>
</dbReference>
<dbReference type="RefSeq" id="WP_034631590.1">
    <property type="nucleotide sequence ID" value="NZ_JRJU01000026.1"/>
</dbReference>
<keyword evidence="6" id="KW-0464">Manganese</keyword>
<evidence type="ECO:0000313" key="10">
    <source>
        <dbReference type="Proteomes" id="UP000030832"/>
    </source>
</evidence>
<comment type="cofactor">
    <cofactor evidence="1">
        <name>Mn(2+)</name>
        <dbReference type="ChEBI" id="CHEBI:29035"/>
    </cofactor>
</comment>
<dbReference type="InterPro" id="IPR036264">
    <property type="entry name" value="Bact_exopeptidase_dim_dom"/>
</dbReference>
<feature type="binding site" evidence="7">
    <location>
        <position position="403"/>
    </location>
    <ligand>
        <name>Zn(2+)</name>
        <dbReference type="ChEBI" id="CHEBI:29105"/>
        <label>2</label>
    </ligand>
</feature>
<dbReference type="EMBL" id="JRJU01000026">
    <property type="protein sequence ID" value="KHF38965.1"/>
    <property type="molecule type" value="Genomic_DNA"/>
</dbReference>
<feature type="binding site" evidence="7">
    <location>
        <position position="146"/>
    </location>
    <ligand>
        <name>Zn(2+)</name>
        <dbReference type="ChEBI" id="CHEBI:29105"/>
        <label>2</label>
    </ligand>
</feature>
<dbReference type="InterPro" id="IPR002933">
    <property type="entry name" value="Peptidase_M20"/>
</dbReference>
<comment type="caution">
    <text evidence="9">The sequence shown here is derived from an EMBL/GenBank/DDBJ whole genome shotgun (WGS) entry which is preliminary data.</text>
</comment>
<evidence type="ECO:0000256" key="2">
    <source>
        <dbReference type="ARBA" id="ARBA00006153"/>
    </source>
</evidence>
<evidence type="ECO:0000256" key="6">
    <source>
        <dbReference type="ARBA" id="ARBA00023211"/>
    </source>
</evidence>
<feature type="binding site" evidence="7">
    <location>
        <position position="111"/>
    </location>
    <ligand>
        <name>Zn(2+)</name>
        <dbReference type="ChEBI" id="CHEBI:29105"/>
        <label>2</label>
    </ligand>
</feature>
<reference evidence="9 10" key="1">
    <citation type="submission" date="2014-09" db="EMBL/GenBank/DDBJ databases">
        <title>Genome sequencing and annotation of Bacillus Okhensis strain Kh10-101T.</title>
        <authorList>
            <person name="Prakash J.S."/>
        </authorList>
    </citation>
    <scope>NUCLEOTIDE SEQUENCE [LARGE SCALE GENOMIC DNA]</scope>
    <source>
        <strain evidence="10">Kh10-101T</strain>
    </source>
</reference>
<dbReference type="eggNOG" id="COG0624">
    <property type="taxonomic scope" value="Bacteria"/>
</dbReference>
<evidence type="ECO:0000259" key="8">
    <source>
        <dbReference type="Pfam" id="PF07687"/>
    </source>
</evidence>
<dbReference type="Pfam" id="PF01546">
    <property type="entry name" value="Peptidase_M20"/>
    <property type="match status" value="1"/>
</dbReference>
<keyword evidence="7" id="KW-0862">Zinc</keyword>
<evidence type="ECO:0000256" key="1">
    <source>
        <dbReference type="ARBA" id="ARBA00001936"/>
    </source>
</evidence>
<dbReference type="Gene3D" id="3.30.70.360">
    <property type="match status" value="1"/>
</dbReference>
<dbReference type="GO" id="GO:0016813">
    <property type="term" value="F:hydrolase activity, acting on carbon-nitrogen (but not peptide) bonds, in linear amidines"/>
    <property type="evidence" value="ECO:0007669"/>
    <property type="project" value="InterPro"/>
</dbReference>
<proteinExistence type="inferred from homology"/>
<feature type="binding site" evidence="7">
    <location>
        <position position="111"/>
    </location>
    <ligand>
        <name>Zn(2+)</name>
        <dbReference type="ChEBI" id="CHEBI:29105"/>
        <label>1</label>
    </ligand>
</feature>
<name>A0A0B0ICF3_9BACI</name>
<protein>
    <submittedName>
        <fullName evidence="9">N-carbamoyl-L-amino acid amidohydrolase</fullName>
    </submittedName>
</protein>
<keyword evidence="10" id="KW-1185">Reference proteome</keyword>
<sequence>MGNFDLKRKLLEGHNLLLSHSGVNAKRLASRLDEVAQIGLTDDNGSKRIGFSVEEKQAKDLVKKWMEEAGLEVTEDGAGNVFGKLLGTEPTLPSILSGSHVDSVPNGGHFDGPLGVLAALEVVEAWKETNFKPRKSFEVVIFSDEEGSRFDNGLLGSQAMAGELDMTSLRQITDFNGNQFEQVLAEAGLTLEGFSRAKRDISKIDSYIEVHIEQGKQLERENLPVGIVSGIAGPCWLQVTFTGESNHAGNTPMLGRKDALVAASTFVQRVSELPQTISETAVATVGKLQVFPNGSNVIAGKVMLTVDIRDIDLECRDRLIDKILVLGNQVQIDCEVTFEYEELLRIAPVQVDDTLIQAAENACIKSDIKPFYLPSGAAHDAMVIGKHVPMAMLFVRSLDGISHNPREFSFLDDCVYSVHVLKNMIEQLNV</sequence>